<feature type="transmembrane region" description="Helical" evidence="9">
    <location>
        <begin position="12"/>
        <end position="31"/>
    </location>
</feature>
<evidence type="ECO:0000256" key="7">
    <source>
        <dbReference type="ARBA" id="ARBA00023303"/>
    </source>
</evidence>
<dbReference type="SUPFAM" id="SSF81324">
    <property type="entry name" value="Voltage-gated potassium channels"/>
    <property type="match status" value="2"/>
</dbReference>
<keyword evidence="7 8" id="KW-0407">Ion channel</keyword>
<keyword evidence="3 8" id="KW-0812">Transmembrane</keyword>
<proteinExistence type="inferred from homology"/>
<protein>
    <recommendedName>
        <fullName evidence="10">Potassium channel domain-containing protein</fullName>
    </recommendedName>
</protein>
<feature type="domain" description="Potassium channel" evidence="10">
    <location>
        <begin position="103"/>
        <end position="158"/>
    </location>
</feature>
<dbReference type="EMBL" id="CALNXI010003255">
    <property type="protein sequence ID" value="CAH3192680.1"/>
    <property type="molecule type" value="Genomic_DNA"/>
</dbReference>
<accession>A0ABN8SP75</accession>
<dbReference type="InterPro" id="IPR003280">
    <property type="entry name" value="2pore_dom_K_chnl"/>
</dbReference>
<evidence type="ECO:0000256" key="9">
    <source>
        <dbReference type="SAM" id="Phobius"/>
    </source>
</evidence>
<evidence type="ECO:0000256" key="2">
    <source>
        <dbReference type="ARBA" id="ARBA00022448"/>
    </source>
</evidence>
<feature type="domain" description="Potassium channel" evidence="10">
    <location>
        <begin position="203"/>
        <end position="275"/>
    </location>
</feature>
<dbReference type="PRINTS" id="PR01333">
    <property type="entry name" value="2POREKCHANEL"/>
</dbReference>
<evidence type="ECO:0000256" key="3">
    <source>
        <dbReference type="ARBA" id="ARBA00022692"/>
    </source>
</evidence>
<dbReference type="InterPro" id="IPR013099">
    <property type="entry name" value="K_chnl_dom"/>
</dbReference>
<feature type="transmembrane region" description="Helical" evidence="9">
    <location>
        <begin position="255"/>
        <end position="275"/>
    </location>
</feature>
<dbReference type="PANTHER" id="PTHR11003">
    <property type="entry name" value="POTASSIUM CHANNEL, SUBFAMILY K"/>
    <property type="match status" value="1"/>
</dbReference>
<dbReference type="Pfam" id="PF07885">
    <property type="entry name" value="Ion_trans_2"/>
    <property type="match status" value="2"/>
</dbReference>
<dbReference type="Gene3D" id="1.10.287.70">
    <property type="match status" value="1"/>
</dbReference>
<dbReference type="Proteomes" id="UP001159427">
    <property type="component" value="Unassembled WGS sequence"/>
</dbReference>
<evidence type="ECO:0000256" key="6">
    <source>
        <dbReference type="ARBA" id="ARBA00023136"/>
    </source>
</evidence>
<keyword evidence="6 9" id="KW-0472">Membrane</keyword>
<evidence type="ECO:0000313" key="11">
    <source>
        <dbReference type="EMBL" id="CAH3192680.1"/>
    </source>
</evidence>
<feature type="transmembrane region" description="Helical" evidence="9">
    <location>
        <begin position="138"/>
        <end position="171"/>
    </location>
</feature>
<comment type="subcellular location">
    <subcellularLocation>
        <location evidence="1">Membrane</location>
        <topology evidence="1">Multi-pass membrane protein</topology>
    </subcellularLocation>
</comment>
<reference evidence="11 12" key="1">
    <citation type="submission" date="2022-05" db="EMBL/GenBank/DDBJ databases">
        <authorList>
            <consortium name="Genoscope - CEA"/>
            <person name="William W."/>
        </authorList>
    </citation>
    <scope>NUCLEOTIDE SEQUENCE [LARGE SCALE GENOMIC DNA]</scope>
</reference>
<name>A0ABN8SP75_9CNID</name>
<keyword evidence="5 8" id="KW-0406">Ion transport</keyword>
<feature type="transmembrane region" description="Helical" evidence="9">
    <location>
        <begin position="225"/>
        <end position="243"/>
    </location>
</feature>
<gene>
    <name evidence="11" type="ORF">PEVE_00024349</name>
</gene>
<dbReference type="PANTHER" id="PTHR11003:SF345">
    <property type="entry name" value="TWIK FAMILY OF POTASSIUM CHANNELS PROTEIN 18"/>
    <property type="match status" value="1"/>
</dbReference>
<keyword evidence="12" id="KW-1185">Reference proteome</keyword>
<comment type="similarity">
    <text evidence="8">Belongs to the two pore domain potassium channel (TC 1.A.1.8) family.</text>
</comment>
<evidence type="ECO:0000256" key="1">
    <source>
        <dbReference type="ARBA" id="ARBA00004141"/>
    </source>
</evidence>
<keyword evidence="4 9" id="KW-1133">Transmembrane helix</keyword>
<comment type="caution">
    <text evidence="11">The sequence shown here is derived from an EMBL/GenBank/DDBJ whole genome shotgun (WGS) entry which is preliminary data.</text>
</comment>
<evidence type="ECO:0000256" key="5">
    <source>
        <dbReference type="ARBA" id="ARBA00023065"/>
    </source>
</evidence>
<evidence type="ECO:0000256" key="4">
    <source>
        <dbReference type="ARBA" id="ARBA00022989"/>
    </source>
</evidence>
<feature type="transmembrane region" description="Helical" evidence="9">
    <location>
        <begin position="104"/>
        <end position="126"/>
    </location>
</feature>
<sequence>MTLTPTQRKNLVPLVLFLANLVFLFIGGLIFESIEYKPRKEHSTSDDVALFLQTLKKTSQGKQILPEHLDIKEAVEGLKSDSLEKIDAKFDEIRKRRTAASKPSWSFSNSLFFATTVVTTIGYGNLAPVTAGGRLFCVIYALTGIPLTLMLLAVVGHHIVHYLNGACAWLVKYIRRYSRSDYEFESAEDAQINAPVWVALPIIFIFLAFMSSLYCALEGWDFGTALYFIFITFTTIGFGDIVPKSAALALIFQGIWINLMLLYVGLSVVSITINLCAQSLVAQLKKTGLYLKIIELFSSHGDSVEKTSARAHGNETADVEDHCRGQGESIAMSDLNERRKNGIEEDHQAAKLKIVRDADGKSYGTLNE</sequence>
<evidence type="ECO:0000313" key="12">
    <source>
        <dbReference type="Proteomes" id="UP001159427"/>
    </source>
</evidence>
<organism evidence="11 12">
    <name type="scientific">Porites evermanni</name>
    <dbReference type="NCBI Taxonomy" id="104178"/>
    <lineage>
        <taxon>Eukaryota</taxon>
        <taxon>Metazoa</taxon>
        <taxon>Cnidaria</taxon>
        <taxon>Anthozoa</taxon>
        <taxon>Hexacorallia</taxon>
        <taxon>Scleractinia</taxon>
        <taxon>Fungiina</taxon>
        <taxon>Poritidae</taxon>
        <taxon>Porites</taxon>
    </lineage>
</organism>
<evidence type="ECO:0000259" key="10">
    <source>
        <dbReference type="Pfam" id="PF07885"/>
    </source>
</evidence>
<feature type="transmembrane region" description="Helical" evidence="9">
    <location>
        <begin position="192"/>
        <end position="213"/>
    </location>
</feature>
<evidence type="ECO:0000256" key="8">
    <source>
        <dbReference type="RuleBase" id="RU003857"/>
    </source>
</evidence>
<keyword evidence="2 8" id="KW-0813">Transport</keyword>